<dbReference type="InterPro" id="IPR007627">
    <property type="entry name" value="RNA_pol_sigma70_r2"/>
</dbReference>
<dbReference type="InterPro" id="IPR036388">
    <property type="entry name" value="WH-like_DNA-bd_sf"/>
</dbReference>
<keyword evidence="4" id="KW-0804">Transcription</keyword>
<dbReference type="Gene3D" id="1.10.1740.10">
    <property type="match status" value="1"/>
</dbReference>
<evidence type="ECO:0000256" key="4">
    <source>
        <dbReference type="ARBA" id="ARBA00023163"/>
    </source>
</evidence>
<dbReference type="SUPFAM" id="SSF88946">
    <property type="entry name" value="Sigma2 domain of RNA polymerase sigma factors"/>
    <property type="match status" value="1"/>
</dbReference>
<reference evidence="7 8" key="1">
    <citation type="submission" date="2016-11" db="EMBL/GenBank/DDBJ databases">
        <authorList>
            <person name="Jaros S."/>
            <person name="Januszkiewicz K."/>
            <person name="Wedrychowicz H."/>
        </authorList>
    </citation>
    <scope>NUCLEOTIDE SEQUENCE [LARGE SCALE GENOMIC DNA]</scope>
    <source>
        <strain evidence="7 8">KHT3</strain>
    </source>
</reference>
<dbReference type="GO" id="GO:0016987">
    <property type="term" value="F:sigma factor activity"/>
    <property type="evidence" value="ECO:0007669"/>
    <property type="project" value="UniProtKB-KW"/>
</dbReference>
<sequence length="174" mass="20959">MQMIIKKQIMTKEKFEVIYRKHYPEMYRLARTMLYDTDESKDVVSEVFVKLLRADIEPQEDKIEAYLMTSVRNKCRDVLSHKNVRERVEHLFQTEMMQNRMVTTNDDDRLERLNAWIDRELPPLSKQILKLRFLGEMSYDEVAKATGVERTTVYRHLTKSIESIREYFNATTKR</sequence>
<proteinExistence type="inferred from homology"/>
<keyword evidence="2" id="KW-0805">Transcription regulation</keyword>
<dbReference type="InterPro" id="IPR013324">
    <property type="entry name" value="RNA_pol_sigma_r3/r4-like"/>
</dbReference>
<dbReference type="SUPFAM" id="SSF88659">
    <property type="entry name" value="Sigma3 and sigma4 domains of RNA polymerase sigma factors"/>
    <property type="match status" value="1"/>
</dbReference>
<feature type="domain" description="RNA polymerase sigma factor 70 region 4 type 2" evidence="6">
    <location>
        <begin position="120"/>
        <end position="160"/>
    </location>
</feature>
<dbReference type="GO" id="GO:0006352">
    <property type="term" value="P:DNA-templated transcription initiation"/>
    <property type="evidence" value="ECO:0007669"/>
    <property type="project" value="InterPro"/>
</dbReference>
<dbReference type="Gene3D" id="1.10.10.10">
    <property type="entry name" value="Winged helix-like DNA-binding domain superfamily/Winged helix DNA-binding domain"/>
    <property type="match status" value="1"/>
</dbReference>
<dbReference type="OrthoDB" id="1094598at2"/>
<dbReference type="InterPro" id="IPR039425">
    <property type="entry name" value="RNA_pol_sigma-70-like"/>
</dbReference>
<evidence type="ECO:0000256" key="2">
    <source>
        <dbReference type="ARBA" id="ARBA00023015"/>
    </source>
</evidence>
<dbReference type="InterPro" id="IPR013325">
    <property type="entry name" value="RNA_pol_sigma_r2"/>
</dbReference>
<protein>
    <submittedName>
        <fullName evidence="7">RNA polymerase sigma-70 factor, ECF subfamily</fullName>
    </submittedName>
</protein>
<dbReference type="NCBIfam" id="TIGR02937">
    <property type="entry name" value="sigma70-ECF"/>
    <property type="match status" value="1"/>
</dbReference>
<feature type="domain" description="RNA polymerase sigma-70 region 2" evidence="5">
    <location>
        <begin position="18"/>
        <end position="81"/>
    </location>
</feature>
<dbReference type="InterPro" id="IPR014284">
    <property type="entry name" value="RNA_pol_sigma-70_dom"/>
</dbReference>
<keyword evidence="3" id="KW-0731">Sigma factor</keyword>
<dbReference type="PANTHER" id="PTHR43133">
    <property type="entry name" value="RNA POLYMERASE ECF-TYPE SIGMA FACTO"/>
    <property type="match status" value="1"/>
</dbReference>
<name>A0A1M6WKK3_XYLRU</name>
<dbReference type="PANTHER" id="PTHR43133:SF46">
    <property type="entry name" value="RNA POLYMERASE SIGMA-70 FACTOR ECF SUBFAMILY"/>
    <property type="match status" value="1"/>
</dbReference>
<evidence type="ECO:0000313" key="8">
    <source>
        <dbReference type="Proteomes" id="UP000184130"/>
    </source>
</evidence>
<comment type="similarity">
    <text evidence="1">Belongs to the sigma-70 factor family. ECF subfamily.</text>
</comment>
<evidence type="ECO:0000259" key="5">
    <source>
        <dbReference type="Pfam" id="PF04542"/>
    </source>
</evidence>
<dbReference type="Pfam" id="PF08281">
    <property type="entry name" value="Sigma70_r4_2"/>
    <property type="match status" value="1"/>
</dbReference>
<evidence type="ECO:0000259" key="6">
    <source>
        <dbReference type="Pfam" id="PF08281"/>
    </source>
</evidence>
<dbReference type="AlphaFoldDB" id="A0A1M6WKK3"/>
<accession>A0A1M6WKK3</accession>
<dbReference type="Pfam" id="PF04542">
    <property type="entry name" value="Sigma70_r2"/>
    <property type="match status" value="1"/>
</dbReference>
<evidence type="ECO:0000256" key="3">
    <source>
        <dbReference type="ARBA" id="ARBA00023082"/>
    </source>
</evidence>
<organism evidence="7 8">
    <name type="scientific">Xylanibacter ruminicola</name>
    <name type="common">Prevotella ruminicola</name>
    <dbReference type="NCBI Taxonomy" id="839"/>
    <lineage>
        <taxon>Bacteria</taxon>
        <taxon>Pseudomonadati</taxon>
        <taxon>Bacteroidota</taxon>
        <taxon>Bacteroidia</taxon>
        <taxon>Bacteroidales</taxon>
        <taxon>Prevotellaceae</taxon>
        <taxon>Xylanibacter</taxon>
    </lineage>
</organism>
<evidence type="ECO:0000313" key="7">
    <source>
        <dbReference type="EMBL" id="SHK94231.1"/>
    </source>
</evidence>
<dbReference type="EMBL" id="FRBD01000017">
    <property type="protein sequence ID" value="SHK94231.1"/>
    <property type="molecule type" value="Genomic_DNA"/>
</dbReference>
<dbReference type="InterPro" id="IPR013249">
    <property type="entry name" value="RNA_pol_sigma70_r4_t2"/>
</dbReference>
<dbReference type="Proteomes" id="UP000184130">
    <property type="component" value="Unassembled WGS sequence"/>
</dbReference>
<evidence type="ECO:0000256" key="1">
    <source>
        <dbReference type="ARBA" id="ARBA00010641"/>
    </source>
</evidence>
<dbReference type="GO" id="GO:0003677">
    <property type="term" value="F:DNA binding"/>
    <property type="evidence" value="ECO:0007669"/>
    <property type="project" value="InterPro"/>
</dbReference>
<gene>
    <name evidence="7" type="ORF">SAMN05216463_11716</name>
</gene>